<dbReference type="AlphaFoldDB" id="A0A1H0JMP5"/>
<reference evidence="4" key="1">
    <citation type="submission" date="2016-10" db="EMBL/GenBank/DDBJ databases">
        <authorList>
            <person name="Varghese N."/>
            <person name="Submissions S."/>
        </authorList>
    </citation>
    <scope>NUCLEOTIDE SEQUENCE [LARGE SCALE GENOMIC DNA]</scope>
    <source>
        <strain evidence="4">CGMCC 1.10369</strain>
    </source>
</reference>
<dbReference type="Pfam" id="PF03551">
    <property type="entry name" value="PadR"/>
    <property type="match status" value="1"/>
</dbReference>
<feature type="domain" description="Transcription regulator PadR N-terminal" evidence="2">
    <location>
        <begin position="24"/>
        <end position="88"/>
    </location>
</feature>
<dbReference type="InterPro" id="IPR036390">
    <property type="entry name" value="WH_DNA-bd_sf"/>
</dbReference>
<dbReference type="EMBL" id="FNIL01000014">
    <property type="protein sequence ID" value="SDO45058.1"/>
    <property type="molecule type" value="Genomic_DNA"/>
</dbReference>
<keyword evidence="4" id="KW-1185">Reference proteome</keyword>
<dbReference type="Gene3D" id="1.10.10.10">
    <property type="entry name" value="Winged helix-like DNA-binding domain superfamily/Winged helix DNA-binding domain"/>
    <property type="match status" value="1"/>
</dbReference>
<dbReference type="InterPro" id="IPR036388">
    <property type="entry name" value="WH-like_DNA-bd_sf"/>
</dbReference>
<accession>A0A1H0JMP5</accession>
<dbReference type="OrthoDB" id="9814826at2"/>
<dbReference type="SUPFAM" id="SSF46785">
    <property type="entry name" value="Winged helix' DNA-binding domain"/>
    <property type="match status" value="1"/>
</dbReference>
<dbReference type="InterPro" id="IPR005149">
    <property type="entry name" value="Tscrpt_reg_PadR_N"/>
</dbReference>
<evidence type="ECO:0000313" key="3">
    <source>
        <dbReference type="EMBL" id="SDO45058.1"/>
    </source>
</evidence>
<evidence type="ECO:0000259" key="2">
    <source>
        <dbReference type="Pfam" id="PF03551"/>
    </source>
</evidence>
<dbReference type="Proteomes" id="UP000198778">
    <property type="component" value="Unassembled WGS sequence"/>
</dbReference>
<gene>
    <name evidence="3" type="ORF">SAMN04488053_11426</name>
</gene>
<organism evidence="3 4">
    <name type="scientific">Alkalicoccus daliensis</name>
    <dbReference type="NCBI Taxonomy" id="745820"/>
    <lineage>
        <taxon>Bacteria</taxon>
        <taxon>Bacillati</taxon>
        <taxon>Bacillota</taxon>
        <taxon>Bacilli</taxon>
        <taxon>Bacillales</taxon>
        <taxon>Bacillaceae</taxon>
        <taxon>Alkalicoccus</taxon>
    </lineage>
</organism>
<sequence>MARNESLKQGELTDTMYYILITLLQPMHGYAIMQAIEKMTNGTLKIGPASMYTTLKKLKTKELIVEKLEENNKKVYLISNYGKTVLQKEVVRREMMVQHGKIALEGNINEEKME</sequence>
<keyword evidence="1" id="KW-0812">Transmembrane</keyword>
<dbReference type="PANTHER" id="PTHR43252">
    <property type="entry name" value="TRANSCRIPTIONAL REGULATOR YQJI"/>
    <property type="match status" value="1"/>
</dbReference>
<protein>
    <submittedName>
        <fullName evidence="3">Transcriptional regulator PadR-like family protein</fullName>
    </submittedName>
</protein>
<dbReference type="PANTHER" id="PTHR43252:SF2">
    <property type="entry name" value="TRANSCRIPTION REGULATOR, PADR-LIKE FAMILY"/>
    <property type="match status" value="1"/>
</dbReference>
<evidence type="ECO:0000256" key="1">
    <source>
        <dbReference type="SAM" id="Phobius"/>
    </source>
</evidence>
<dbReference type="RefSeq" id="WP_090843919.1">
    <property type="nucleotide sequence ID" value="NZ_FNIL01000014.1"/>
</dbReference>
<keyword evidence="1" id="KW-0472">Membrane</keyword>
<dbReference type="STRING" id="745820.SAMN04488053_11426"/>
<name>A0A1H0JMP5_9BACI</name>
<keyword evidence="1" id="KW-1133">Transmembrane helix</keyword>
<feature type="transmembrane region" description="Helical" evidence="1">
    <location>
        <begin position="16"/>
        <end position="36"/>
    </location>
</feature>
<proteinExistence type="predicted"/>
<evidence type="ECO:0000313" key="4">
    <source>
        <dbReference type="Proteomes" id="UP000198778"/>
    </source>
</evidence>